<keyword evidence="6" id="KW-1185">Reference proteome</keyword>
<feature type="domain" description="DUF3857" evidence="4">
    <location>
        <begin position="61"/>
        <end position="226"/>
    </location>
</feature>
<dbReference type="InterPro" id="IPR038765">
    <property type="entry name" value="Papain-like_cys_pep_sf"/>
</dbReference>
<dbReference type="InterPro" id="IPR011990">
    <property type="entry name" value="TPR-like_helical_dom_sf"/>
</dbReference>
<dbReference type="Gene3D" id="1.25.40.10">
    <property type="entry name" value="Tetratricopeptide repeat domain"/>
    <property type="match status" value="3"/>
</dbReference>
<feature type="domain" description="Transglutaminase-like" evidence="3">
    <location>
        <begin position="274"/>
        <end position="356"/>
    </location>
</feature>
<proteinExistence type="predicted"/>
<sequence length="1335" mass="145993">MKSFALRTLALFAFAVLPAACQSGMPAKVSAPAVAVPREASSEDPPIRELEISNEYVFDAAGNYTRTQVHRYRVLTADGLEDASDFEAQWQPWHMARPEVSVRVVDPRGGVHPVEPASFVESNVEQSSPGVLSDKRVLRAPLPGLEIGATVEERVVWKTTKPYSPAGIVHSYFFGGPVPVDATRLILDAPESLPLRHRVLDAKVSFKEEKSNGRRRLTFAGGPYPALESLEPLQVPEVAPWPEVAFSTGKSWQDVARVYDATVNRVLEGADLTATAQSVVSSADAPRTKAQKLLAWARSRVRYADVELGDASYEPAKPSETLRRGYGDCKDQAVLLTGLLRASGLDAHVVLVRTGPGEDVREDLPGFGSFDHAIVMMVDKEPIYMDPTASYYPAGVLPSGEQGRLALIVAPATDGLSRMPELTAAANTYTEDREVYFSDFEGGRVVETTTATGIQEAILRASFSGSRDSIQSQLDRYTKQEYGATTATKTDIGPVNELDKPLRVRLEVPNASRVVTDLNEAAVMFLTSVLTSSLPRSLLSTETRRTPARLPSAFRSEVRYHLVPPKGFVLAEQPKFDPIDLGSAQLSRTVTPNRDGSLSAVFRVEIAKTRLEAKEVEALRQGVRSLNEQTSTLVRFMHEGAKLVAEGKLREGMDVYRRSLGTPTGHMRYASALLDAGLVEAARREGRKAVELAPNMAVTHRQLGFILLHDALGRQFAPGSDREGAMAEFRKALELDPKDLAARVNLAVSLERDANGVKSRNPDDWRRVLELYDAIDPAQITDISGADYSNNAIEALLQLGRFDEVLQRLAKRSPERAAHNYRAVAMAATRGASAAIDDVVRLGLNDESRAQVLASAAAHLYLLRRYPEAAALYEAAARTGKDAATYRESARQLRLAQRHETLTLSDKNPEDFAKLAMLRLALGKGSGPLYAEASDLSAADAEKQIWNIRREFVRQLKGVPVDSAIDVLLASWKLTRETKGPLEIVHAETATGKMTFTLVREGGVYRLLSVSDDIGDGVCAGALHALKELRDAEAKPWLDLGKKMVSSVSAADELDAPLMQRAWGRGGDIRAATGCLCVGHTDPRRLVNLLVESRDRVKDPEQQRAVDQALTMAALRAEDGARALEASARLLAAFPKSTTALHLRFDVLSLTNRHDELRAALKKELTSAPGDPYLLALKAQLEDRTGHFDEAGKTWRKLLDTGRAHDSVYNNAAWSKLFQGKPTEQADIDLVLRGTQTPWGNNAHALHTLAMLYADAGRANEARQTLQLVVDKQESHALESQDYLVLGRIAELYGLDDLAREAYDRVTKSSGGSLSTSWDLAQKRRAGLGKVLVRK</sequence>
<gene>
    <name evidence="5" type="ORF">LVJ94_00225</name>
</gene>
<keyword evidence="1" id="KW-0802">TPR repeat</keyword>
<feature type="repeat" description="TPR" evidence="1">
    <location>
        <begin position="706"/>
        <end position="739"/>
    </location>
</feature>
<evidence type="ECO:0000259" key="3">
    <source>
        <dbReference type="Pfam" id="PF01841"/>
    </source>
</evidence>
<dbReference type="RefSeq" id="WP_394835336.1">
    <property type="nucleotide sequence ID" value="NZ_CP089929.1"/>
</dbReference>
<name>A0ABZ2L4I3_9BACT</name>
<evidence type="ECO:0000259" key="4">
    <source>
        <dbReference type="Pfam" id="PF12969"/>
    </source>
</evidence>
<dbReference type="Gene3D" id="3.10.620.30">
    <property type="match status" value="1"/>
</dbReference>
<dbReference type="SUPFAM" id="SSF54001">
    <property type="entry name" value="Cysteine proteinases"/>
    <property type="match status" value="1"/>
</dbReference>
<evidence type="ECO:0000313" key="6">
    <source>
        <dbReference type="Proteomes" id="UP001374803"/>
    </source>
</evidence>
<accession>A0ABZ2L4I3</accession>
<dbReference type="EMBL" id="CP089983">
    <property type="protein sequence ID" value="WXB05690.1"/>
    <property type="molecule type" value="Genomic_DNA"/>
</dbReference>
<protein>
    <submittedName>
        <fullName evidence="5">DUF3857 domain-containing protein</fullName>
    </submittedName>
</protein>
<dbReference type="InterPro" id="IPR002931">
    <property type="entry name" value="Transglutaminase-like"/>
</dbReference>
<dbReference type="Pfam" id="PF01841">
    <property type="entry name" value="Transglut_core"/>
    <property type="match status" value="1"/>
</dbReference>
<feature type="chain" id="PRO_5047236074" evidence="2">
    <location>
        <begin position="20"/>
        <end position="1335"/>
    </location>
</feature>
<evidence type="ECO:0000256" key="2">
    <source>
        <dbReference type="SAM" id="SignalP"/>
    </source>
</evidence>
<organism evidence="5 6">
    <name type="scientific">Pendulispora rubella</name>
    <dbReference type="NCBI Taxonomy" id="2741070"/>
    <lineage>
        <taxon>Bacteria</taxon>
        <taxon>Pseudomonadati</taxon>
        <taxon>Myxococcota</taxon>
        <taxon>Myxococcia</taxon>
        <taxon>Myxococcales</taxon>
        <taxon>Sorangiineae</taxon>
        <taxon>Pendulisporaceae</taxon>
        <taxon>Pendulispora</taxon>
    </lineage>
</organism>
<dbReference type="SUPFAM" id="SSF48452">
    <property type="entry name" value="TPR-like"/>
    <property type="match status" value="2"/>
</dbReference>
<reference evidence="5" key="1">
    <citation type="submission" date="2021-12" db="EMBL/GenBank/DDBJ databases">
        <title>Discovery of the Pendulisporaceae a myxobacterial family with distinct sporulation behavior and unique specialized metabolism.</title>
        <authorList>
            <person name="Garcia R."/>
            <person name="Popoff A."/>
            <person name="Bader C.D."/>
            <person name="Loehr J."/>
            <person name="Walesch S."/>
            <person name="Walt C."/>
            <person name="Boldt J."/>
            <person name="Bunk B."/>
            <person name="Haeckl F.J.F.P.J."/>
            <person name="Gunesch A.P."/>
            <person name="Birkelbach J."/>
            <person name="Nuebel U."/>
            <person name="Pietschmann T."/>
            <person name="Bach T."/>
            <person name="Mueller R."/>
        </authorList>
    </citation>
    <scope>NUCLEOTIDE SEQUENCE</scope>
    <source>
        <strain evidence="5">MSr11367</strain>
    </source>
</reference>
<dbReference type="InterPro" id="IPR024618">
    <property type="entry name" value="DUF3857"/>
</dbReference>
<feature type="signal peptide" evidence="2">
    <location>
        <begin position="1"/>
        <end position="19"/>
    </location>
</feature>
<keyword evidence="2" id="KW-0732">Signal</keyword>
<dbReference type="Pfam" id="PF12969">
    <property type="entry name" value="DUF3857"/>
    <property type="match status" value="1"/>
</dbReference>
<dbReference type="InterPro" id="IPR019734">
    <property type="entry name" value="TPR_rpt"/>
</dbReference>
<evidence type="ECO:0000313" key="5">
    <source>
        <dbReference type="EMBL" id="WXB05690.1"/>
    </source>
</evidence>
<dbReference type="PROSITE" id="PS50005">
    <property type="entry name" value="TPR"/>
    <property type="match status" value="1"/>
</dbReference>
<dbReference type="Proteomes" id="UP001374803">
    <property type="component" value="Chromosome"/>
</dbReference>
<evidence type="ECO:0000256" key="1">
    <source>
        <dbReference type="PROSITE-ProRule" id="PRU00339"/>
    </source>
</evidence>
<dbReference type="Gene3D" id="2.60.40.3140">
    <property type="match status" value="1"/>
</dbReference>